<organism evidence="1 2">
    <name type="scientific">Coniosporium uncinatum</name>
    <dbReference type="NCBI Taxonomy" id="93489"/>
    <lineage>
        <taxon>Eukaryota</taxon>
        <taxon>Fungi</taxon>
        <taxon>Dikarya</taxon>
        <taxon>Ascomycota</taxon>
        <taxon>Pezizomycotina</taxon>
        <taxon>Dothideomycetes</taxon>
        <taxon>Dothideomycetes incertae sedis</taxon>
        <taxon>Coniosporium</taxon>
    </lineage>
</organism>
<keyword evidence="2" id="KW-1185">Reference proteome</keyword>
<name>A0ACC3CXE6_9PEZI</name>
<reference evidence="1" key="1">
    <citation type="submission" date="2024-09" db="EMBL/GenBank/DDBJ databases">
        <title>Black Yeasts Isolated from many extreme environments.</title>
        <authorList>
            <person name="Coleine C."/>
            <person name="Stajich J.E."/>
            <person name="Selbmann L."/>
        </authorList>
    </citation>
    <scope>NUCLEOTIDE SEQUENCE</scope>
    <source>
        <strain evidence="1">CCFEE 5737</strain>
    </source>
</reference>
<protein>
    <submittedName>
        <fullName evidence="1">Uncharacterized protein</fullName>
    </submittedName>
</protein>
<evidence type="ECO:0000313" key="1">
    <source>
        <dbReference type="EMBL" id="KAK3049594.1"/>
    </source>
</evidence>
<comment type="caution">
    <text evidence="1">The sequence shown here is derived from an EMBL/GenBank/DDBJ whole genome shotgun (WGS) entry which is preliminary data.</text>
</comment>
<gene>
    <name evidence="1" type="ORF">LTS18_012730</name>
</gene>
<proteinExistence type="predicted"/>
<evidence type="ECO:0000313" key="2">
    <source>
        <dbReference type="Proteomes" id="UP001186974"/>
    </source>
</evidence>
<sequence length="266" mass="29817">MRARNPAAAFGVGLINAWSILWCGTILVWNDAQTDFRRIERLEGSLGQSRPKTKKEANGSVKSNGATASTAQHGTVGPSKRTGKLAWQDYPISPFIERMDWVADVFCNFRGMGWNWRISGLPPPPKSVQEELRDAGSQDSTPRDIHVGRDGTRRYHTKTELFRSKIPEFLYGCLFLDLIKVLMARDPYFWGVANPSPPSYLPLAVQQSPTLLRISRLTLTLFGIHWALRVCFNLAPLFFAGILGNNLIGVRGLPWMYPDSYGSYAN</sequence>
<dbReference type="EMBL" id="JAWDJW010010184">
    <property type="protein sequence ID" value="KAK3049594.1"/>
    <property type="molecule type" value="Genomic_DNA"/>
</dbReference>
<accession>A0ACC3CXE6</accession>
<dbReference type="Proteomes" id="UP001186974">
    <property type="component" value="Unassembled WGS sequence"/>
</dbReference>
<feature type="non-terminal residue" evidence="1">
    <location>
        <position position="266"/>
    </location>
</feature>